<name>A0A285QB32_9SPHN</name>
<keyword evidence="2" id="KW-1185">Reference proteome</keyword>
<evidence type="ECO:0000313" key="2">
    <source>
        <dbReference type="Proteomes" id="UP000219494"/>
    </source>
</evidence>
<dbReference type="EMBL" id="OBMI01000001">
    <property type="protein sequence ID" value="SOB79046.1"/>
    <property type="molecule type" value="Genomic_DNA"/>
</dbReference>
<dbReference type="Proteomes" id="UP000219494">
    <property type="component" value="Unassembled WGS sequence"/>
</dbReference>
<gene>
    <name evidence="1" type="ORF">SAMN06297144_0346</name>
</gene>
<reference evidence="1 2" key="1">
    <citation type="submission" date="2017-07" db="EMBL/GenBank/DDBJ databases">
        <authorList>
            <person name="Sun Z.S."/>
            <person name="Albrecht U."/>
            <person name="Echele G."/>
            <person name="Lee C.C."/>
        </authorList>
    </citation>
    <scope>NUCLEOTIDE SEQUENCE [LARGE SCALE GENOMIC DNA]</scope>
    <source>
        <strain evidence="1 2">CGMCC 1.12672</strain>
    </source>
</reference>
<dbReference type="RefSeq" id="WP_144033492.1">
    <property type="nucleotide sequence ID" value="NZ_OBMI01000001.1"/>
</dbReference>
<sequence>MADHRVWVTWEFKTKHQWAEVTCTACGWRVIYPGDSMNLLFRPGVPLAAAQGRFRCHRCGKREARVRALRAREYHG</sequence>
<dbReference type="AlphaFoldDB" id="A0A285QB32"/>
<protein>
    <submittedName>
        <fullName evidence="1">Uncharacterized protein</fullName>
    </submittedName>
</protein>
<dbReference type="OrthoDB" id="9914569at2"/>
<accession>A0A285QB32</accession>
<evidence type="ECO:0000313" key="1">
    <source>
        <dbReference type="EMBL" id="SOB79046.1"/>
    </source>
</evidence>
<proteinExistence type="predicted"/>
<organism evidence="1 2">
    <name type="scientific">Sphingomonas guangdongensis</name>
    <dbReference type="NCBI Taxonomy" id="1141890"/>
    <lineage>
        <taxon>Bacteria</taxon>
        <taxon>Pseudomonadati</taxon>
        <taxon>Pseudomonadota</taxon>
        <taxon>Alphaproteobacteria</taxon>
        <taxon>Sphingomonadales</taxon>
        <taxon>Sphingomonadaceae</taxon>
        <taxon>Sphingomonas</taxon>
    </lineage>
</organism>